<name>A0A2P2NJF8_RHIMU</name>
<proteinExistence type="predicted"/>
<protein>
    <submittedName>
        <fullName evidence="1">Uncharacterized protein</fullName>
    </submittedName>
</protein>
<organism evidence="1">
    <name type="scientific">Rhizophora mucronata</name>
    <name type="common">Asiatic mangrove</name>
    <dbReference type="NCBI Taxonomy" id="61149"/>
    <lineage>
        <taxon>Eukaryota</taxon>
        <taxon>Viridiplantae</taxon>
        <taxon>Streptophyta</taxon>
        <taxon>Embryophyta</taxon>
        <taxon>Tracheophyta</taxon>
        <taxon>Spermatophyta</taxon>
        <taxon>Magnoliopsida</taxon>
        <taxon>eudicotyledons</taxon>
        <taxon>Gunneridae</taxon>
        <taxon>Pentapetalae</taxon>
        <taxon>rosids</taxon>
        <taxon>fabids</taxon>
        <taxon>Malpighiales</taxon>
        <taxon>Rhizophoraceae</taxon>
        <taxon>Rhizophora</taxon>
    </lineage>
</organism>
<dbReference type="EMBL" id="GGEC01062134">
    <property type="protein sequence ID" value="MBX42618.1"/>
    <property type="molecule type" value="Transcribed_RNA"/>
</dbReference>
<dbReference type="AlphaFoldDB" id="A0A2P2NJF8"/>
<sequence length="28" mass="3270">MVLLLSPKTNLNSSFLPQQEHRCLMIKK</sequence>
<accession>A0A2P2NJF8</accession>
<evidence type="ECO:0000313" key="1">
    <source>
        <dbReference type="EMBL" id="MBX42618.1"/>
    </source>
</evidence>
<reference evidence="1" key="1">
    <citation type="submission" date="2018-02" db="EMBL/GenBank/DDBJ databases">
        <title>Rhizophora mucronata_Transcriptome.</title>
        <authorList>
            <person name="Meera S.P."/>
            <person name="Sreeshan A."/>
            <person name="Augustine A."/>
        </authorList>
    </citation>
    <scope>NUCLEOTIDE SEQUENCE</scope>
    <source>
        <tissue evidence="1">Leaf</tissue>
    </source>
</reference>